<dbReference type="InterPro" id="IPR002052">
    <property type="entry name" value="DNA_methylase_N6_adenine_CS"/>
</dbReference>
<accession>A0A5K7YKT9</accession>
<dbReference type="SUPFAM" id="SSF53335">
    <property type="entry name" value="S-adenosyl-L-methionine-dependent methyltransferases"/>
    <property type="match status" value="1"/>
</dbReference>
<sequence>MRVISGTLRGRRLSAPVGLATRPTTDRIRESLFNILAAGIRNRHVLDLFAGTGALGIEAMSRGAASAVFVDRARPALAAIRRNLLELGLTDQTRVINWDIGKNLNCLASAPQAFDLVFMDPPYETNCVMPALTALVSCGALAPDARVVIEHSAREPLRHPIGTLGLADQRRFGKTLVSFMEPML</sequence>
<gene>
    <name evidence="3" type="ORF">DSCA_30730</name>
</gene>
<dbReference type="PANTHER" id="PTHR43542">
    <property type="entry name" value="METHYLTRANSFERASE"/>
    <property type="match status" value="1"/>
</dbReference>
<dbReference type="EMBL" id="AP021874">
    <property type="protein sequence ID" value="BBO69143.1"/>
    <property type="molecule type" value="Genomic_DNA"/>
</dbReference>
<dbReference type="Pfam" id="PF03602">
    <property type="entry name" value="Cons_hypoth95"/>
    <property type="match status" value="1"/>
</dbReference>
<evidence type="ECO:0000256" key="1">
    <source>
        <dbReference type="ARBA" id="ARBA00022603"/>
    </source>
</evidence>
<dbReference type="GO" id="GO:0003676">
    <property type="term" value="F:nucleic acid binding"/>
    <property type="evidence" value="ECO:0007669"/>
    <property type="project" value="InterPro"/>
</dbReference>
<keyword evidence="2 3" id="KW-0808">Transferase</keyword>
<protein>
    <submittedName>
        <fullName evidence="3">Methyltransferase</fullName>
    </submittedName>
</protein>
<evidence type="ECO:0000256" key="2">
    <source>
        <dbReference type="ARBA" id="ARBA00022679"/>
    </source>
</evidence>
<dbReference type="NCBIfam" id="TIGR00095">
    <property type="entry name" value="16S rRNA (guanine(966)-N(2))-methyltransferase RsmD"/>
    <property type="match status" value="1"/>
</dbReference>
<dbReference type="KEGG" id="dalk:DSCA_30730"/>
<dbReference type="PROSITE" id="PS00092">
    <property type="entry name" value="N6_MTASE"/>
    <property type="match status" value="1"/>
</dbReference>
<dbReference type="PIRSF" id="PIRSF004553">
    <property type="entry name" value="CHP00095"/>
    <property type="match status" value="1"/>
</dbReference>
<evidence type="ECO:0000313" key="4">
    <source>
        <dbReference type="Proteomes" id="UP000427906"/>
    </source>
</evidence>
<keyword evidence="1 3" id="KW-0489">Methyltransferase</keyword>
<dbReference type="InterPro" id="IPR029063">
    <property type="entry name" value="SAM-dependent_MTases_sf"/>
</dbReference>
<dbReference type="GO" id="GO:0031167">
    <property type="term" value="P:rRNA methylation"/>
    <property type="evidence" value="ECO:0007669"/>
    <property type="project" value="InterPro"/>
</dbReference>
<dbReference type="CDD" id="cd02440">
    <property type="entry name" value="AdoMet_MTases"/>
    <property type="match status" value="1"/>
</dbReference>
<dbReference type="PANTHER" id="PTHR43542:SF1">
    <property type="entry name" value="METHYLTRANSFERASE"/>
    <property type="match status" value="1"/>
</dbReference>
<dbReference type="AlphaFoldDB" id="A0A5K7YKT9"/>
<reference evidence="3 4" key="1">
    <citation type="submission" date="2019-11" db="EMBL/GenBank/DDBJ databases">
        <title>Comparative genomics of hydrocarbon-degrading Desulfosarcina strains.</title>
        <authorList>
            <person name="Watanabe M."/>
            <person name="Kojima H."/>
            <person name="Fukui M."/>
        </authorList>
    </citation>
    <scope>NUCLEOTIDE SEQUENCE [LARGE SCALE GENOMIC DNA]</scope>
    <source>
        <strain evidence="3 4">PL12</strain>
    </source>
</reference>
<proteinExistence type="predicted"/>
<dbReference type="InterPro" id="IPR004398">
    <property type="entry name" value="RNA_MeTrfase_RsmD"/>
</dbReference>
<keyword evidence="4" id="KW-1185">Reference proteome</keyword>
<dbReference type="Gene3D" id="3.40.50.150">
    <property type="entry name" value="Vaccinia Virus protein VP39"/>
    <property type="match status" value="1"/>
</dbReference>
<dbReference type="GO" id="GO:0008168">
    <property type="term" value="F:methyltransferase activity"/>
    <property type="evidence" value="ECO:0007669"/>
    <property type="project" value="UniProtKB-KW"/>
</dbReference>
<evidence type="ECO:0000313" key="3">
    <source>
        <dbReference type="EMBL" id="BBO69143.1"/>
    </source>
</evidence>
<name>A0A5K7YKT9_9BACT</name>
<dbReference type="RefSeq" id="WP_179955323.1">
    <property type="nucleotide sequence ID" value="NZ_AP021874.1"/>
</dbReference>
<dbReference type="Proteomes" id="UP000427906">
    <property type="component" value="Chromosome"/>
</dbReference>
<organism evidence="3 4">
    <name type="scientific">Desulfosarcina alkanivorans</name>
    <dbReference type="NCBI Taxonomy" id="571177"/>
    <lineage>
        <taxon>Bacteria</taxon>
        <taxon>Pseudomonadati</taxon>
        <taxon>Thermodesulfobacteriota</taxon>
        <taxon>Desulfobacteria</taxon>
        <taxon>Desulfobacterales</taxon>
        <taxon>Desulfosarcinaceae</taxon>
        <taxon>Desulfosarcina</taxon>
    </lineage>
</organism>